<accession>E9SXQ1</accession>
<dbReference type="Pfam" id="PF25831">
    <property type="entry name" value="SaeA_1st"/>
    <property type="match status" value="1"/>
</dbReference>
<feature type="domain" description="SaeA fourth Fn3-like" evidence="5">
    <location>
        <begin position="434"/>
        <end position="526"/>
    </location>
</feature>
<evidence type="ECO:0000259" key="2">
    <source>
        <dbReference type="Pfam" id="PF25832"/>
    </source>
</evidence>
<evidence type="ECO:0000259" key="3">
    <source>
        <dbReference type="Pfam" id="PF25833"/>
    </source>
</evidence>
<feature type="domain" description="SaeA third Fn3-like" evidence="4">
    <location>
        <begin position="324"/>
        <end position="424"/>
    </location>
</feature>
<gene>
    <name evidence="7" type="ORF">HMPREF0724_11116</name>
</gene>
<feature type="domain" description="SaeA N-terminal" evidence="1">
    <location>
        <begin position="5"/>
        <end position="65"/>
    </location>
</feature>
<evidence type="ECO:0000259" key="5">
    <source>
        <dbReference type="Pfam" id="PF25835"/>
    </source>
</evidence>
<dbReference type="AlphaFoldDB" id="E9SXQ1"/>
<dbReference type="InterPro" id="IPR058695">
    <property type="entry name" value="SaeA_N"/>
</dbReference>
<dbReference type="Pfam" id="PF25836">
    <property type="entry name" value="Fn3_SaeA_6th"/>
    <property type="match status" value="1"/>
</dbReference>
<dbReference type="Pfam" id="PF25835">
    <property type="entry name" value="Fn3_SaeA_5th"/>
    <property type="match status" value="1"/>
</dbReference>
<keyword evidence="8" id="KW-1185">Reference proteome</keyword>
<protein>
    <submittedName>
        <fullName evidence="7">Uncharacterized protein</fullName>
    </submittedName>
</protein>
<feature type="domain" description="SaeA fifth Fn3-like" evidence="6">
    <location>
        <begin position="530"/>
        <end position="646"/>
    </location>
</feature>
<comment type="caution">
    <text evidence="7">The sequence shown here is derived from an EMBL/GenBank/DDBJ whole genome shotgun (WGS) entry which is preliminary data.</text>
</comment>
<feature type="domain" description="SaeA second Fn3-like" evidence="3">
    <location>
        <begin position="217"/>
        <end position="308"/>
    </location>
</feature>
<organism evidence="7 8">
    <name type="scientific">Prescottella equi ATCC 33707</name>
    <dbReference type="NCBI Taxonomy" id="525370"/>
    <lineage>
        <taxon>Bacteria</taxon>
        <taxon>Bacillati</taxon>
        <taxon>Actinomycetota</taxon>
        <taxon>Actinomycetes</taxon>
        <taxon>Mycobacteriales</taxon>
        <taxon>Nocardiaceae</taxon>
        <taxon>Prescottella</taxon>
    </lineage>
</organism>
<dbReference type="InterPro" id="IPR058692">
    <property type="entry name" value="Fn3_SaeA_2nd"/>
</dbReference>
<evidence type="ECO:0000313" key="8">
    <source>
        <dbReference type="Proteomes" id="UP000004245"/>
    </source>
</evidence>
<dbReference type="Pfam" id="PF25832">
    <property type="entry name" value="Fn3_SaeA_2nd"/>
    <property type="match status" value="1"/>
</dbReference>
<dbReference type="STRING" id="43767.A6I91_19055"/>
<dbReference type="Proteomes" id="UP000004245">
    <property type="component" value="Unassembled WGS sequence"/>
</dbReference>
<evidence type="ECO:0000259" key="6">
    <source>
        <dbReference type="Pfam" id="PF25836"/>
    </source>
</evidence>
<reference evidence="7" key="1">
    <citation type="submission" date="2011-01" db="EMBL/GenBank/DDBJ databases">
        <authorList>
            <person name="Muzny D."/>
            <person name="Qin X."/>
            <person name="Buhay C."/>
            <person name="Dugan-Rocha S."/>
            <person name="Ding Y."/>
            <person name="Chen G."/>
            <person name="Hawes A."/>
            <person name="Holder M."/>
            <person name="Jhangiani S."/>
            <person name="Johnson A."/>
            <person name="Khan Z."/>
            <person name="Li Z."/>
            <person name="Liu W."/>
            <person name="Liu X."/>
            <person name="Perez L."/>
            <person name="Shen H."/>
            <person name="Wang Q."/>
            <person name="Watt J."/>
            <person name="Xi L."/>
            <person name="Xin Y."/>
            <person name="Zhou J."/>
            <person name="Deng J."/>
            <person name="Jiang H."/>
            <person name="Liu Y."/>
            <person name="Qu J."/>
            <person name="Song X.-Z."/>
            <person name="Zhang L."/>
            <person name="Villasana D."/>
            <person name="Johnson A."/>
            <person name="Liu J."/>
            <person name="Liyanage D."/>
            <person name="Lorensuhewa L."/>
            <person name="Robinson T."/>
            <person name="Song A."/>
            <person name="Song B.-B."/>
            <person name="Dinh H."/>
            <person name="Thornton R."/>
            <person name="Coyle M."/>
            <person name="Francisco L."/>
            <person name="Jackson L."/>
            <person name="Javaid M."/>
            <person name="Korchina V."/>
            <person name="Kovar C."/>
            <person name="Mata R."/>
            <person name="Mathew T."/>
            <person name="Ngo R."/>
            <person name="Nguyen L."/>
            <person name="Nguyen N."/>
            <person name="Okwuonu G."/>
            <person name="Ongeri F."/>
            <person name="Pham C."/>
            <person name="Simmons D."/>
            <person name="Wilczek-Boney K."/>
            <person name="Hale W."/>
            <person name="Jakkamsetti A."/>
            <person name="Pham P."/>
            <person name="Ruth R."/>
            <person name="San Lucas F."/>
            <person name="Warren J."/>
            <person name="Zhang J."/>
            <person name="Zhao Z."/>
            <person name="Zhou C."/>
            <person name="Zhu D."/>
            <person name="Lee S."/>
            <person name="Bess C."/>
            <person name="Blankenburg K."/>
            <person name="Forbes L."/>
            <person name="Fu Q."/>
            <person name="Gubbala S."/>
            <person name="Hirani K."/>
            <person name="Jayaseelan J.C."/>
            <person name="Lara F."/>
            <person name="Munidasa M."/>
            <person name="Palculict T."/>
            <person name="Patil S."/>
            <person name="Pu L.-L."/>
            <person name="Saada N."/>
            <person name="Tang L."/>
            <person name="Weissenberger G."/>
            <person name="Zhu Y."/>
            <person name="Hemphill L."/>
            <person name="Shang Y."/>
            <person name="Youmans B."/>
            <person name="Ayvaz T."/>
            <person name="Ross M."/>
            <person name="Santibanez J."/>
            <person name="Aqrawi P."/>
            <person name="Gross S."/>
            <person name="Joshi V."/>
            <person name="Fowler G."/>
            <person name="Nazareth L."/>
            <person name="Reid J."/>
            <person name="Worley K."/>
            <person name="Petrosino J."/>
            <person name="Highlander S."/>
            <person name="Gibbs R."/>
        </authorList>
    </citation>
    <scope>NUCLEOTIDE SEQUENCE [LARGE SCALE GENOMIC DNA]</scope>
    <source>
        <strain evidence="7">ATCC 33707</strain>
    </source>
</reference>
<evidence type="ECO:0000313" key="7">
    <source>
        <dbReference type="EMBL" id="EGD25335.1"/>
    </source>
</evidence>
<sequence>MNQDAFAALRELRQRQIDAGLLEVGVLKDAHLHQIIRADRRAAADIERMLPRTAKSLAADIAAVMVTHASVAAESDAVPTTPAAATAARTDSVSDELLELGADDFCEFEHDASDLVPGPLAITRQPGGGHRIEWEPGMAPAGPTVLYRVVANEGHRAYKPEAGRLVGVTQGLRVVDTAPPASAVRYVQVWCHAGTDIRDAAQRQPVLIAEGQILSPVVDVLVQEDDGTVIGQWSAWPGTSRVRVLRIPLDGLATADADTRHRILATEPNIGGFVDTAAERGRRYLYRAIGEVEVDGRTLLSPPAEAEVAVSVVLEAVTDLAVHTHGAGADTRFDLEWTAPTAGTVRMYRTEAAPKPGLGYEALAEAALEVSGGLPASARLVHPVVPGADGVRRMTNVSWPRGWVRAYFTPVTVLDDKVQVGTTVAATRPLPAVCDVRIIERNSEQVLTFPWPAGAALVSVHLSQREVPAHQVVDQRPEAEISRSLYERDGGLHLPKPLPAHGCSVHVVPVAYTAGERIVGVPTTVDYPGLLRIWYDVTAQAGGTAVAIRLASEVETNTAPPFMLVHNESRLPLSKRDGHPLEVRSSHVPQESAARSFHPQRLGGVNDESWIADVSNLTGYIRVFADVDPEKGKLIALLDPRIDRIRLDLLGGQEQ</sequence>
<dbReference type="InterPro" id="IPR058691">
    <property type="entry name" value="Fn3_SaeA_1st"/>
</dbReference>
<evidence type="ECO:0000259" key="1">
    <source>
        <dbReference type="Pfam" id="PF25831"/>
    </source>
</evidence>
<dbReference type="EMBL" id="ADNW02000006">
    <property type="protein sequence ID" value="EGD25335.1"/>
    <property type="molecule type" value="Genomic_DNA"/>
</dbReference>
<dbReference type="InterPro" id="IPR058694">
    <property type="entry name" value="Fn3_SaeA_4th"/>
</dbReference>
<evidence type="ECO:0000259" key="4">
    <source>
        <dbReference type="Pfam" id="PF25834"/>
    </source>
</evidence>
<dbReference type="OrthoDB" id="4362456at2"/>
<dbReference type="HOGENOM" id="CLU_397843_0_0_11"/>
<dbReference type="InterPro" id="IPR058696">
    <property type="entry name" value="Fn3_SaeA_5th"/>
</dbReference>
<name>E9SXQ1_RHOHA</name>
<feature type="domain" description="SaeA first Fn3-like" evidence="2">
    <location>
        <begin position="121"/>
        <end position="213"/>
    </location>
</feature>
<dbReference type="InterPro" id="IPR058693">
    <property type="entry name" value="Fn3_SaeA_3rd"/>
</dbReference>
<dbReference type="Pfam" id="PF25833">
    <property type="entry name" value="Fn3_SaeA_3rd"/>
    <property type="match status" value="1"/>
</dbReference>
<dbReference type="Pfam" id="PF25834">
    <property type="entry name" value="Fn3_SaeA_4th"/>
    <property type="match status" value="1"/>
</dbReference>
<proteinExistence type="predicted"/>
<dbReference type="RefSeq" id="WP_005514169.1">
    <property type="nucleotide sequence ID" value="NZ_CM001149.1"/>
</dbReference>